<dbReference type="AlphaFoldDB" id="A0A975D2C5"/>
<dbReference type="InterPro" id="IPR012340">
    <property type="entry name" value="NA-bd_OB-fold"/>
</dbReference>
<reference evidence="3" key="1">
    <citation type="submission" date="2020-07" db="EMBL/GenBank/DDBJ databases">
        <authorList>
            <person name="Camacho E."/>
        </authorList>
    </citation>
    <scope>NUCLEOTIDE SEQUENCE</scope>
    <source>
        <strain evidence="3">MPO218</strain>
    </source>
</reference>
<dbReference type="InterPro" id="IPR013747">
    <property type="entry name" value="ACP_syn_III_C"/>
</dbReference>
<protein>
    <submittedName>
        <fullName evidence="3">OB-fold domain-containing protein</fullName>
    </submittedName>
</protein>
<proteinExistence type="predicted"/>
<keyword evidence="1" id="KW-0808">Transferase</keyword>
<evidence type="ECO:0000256" key="1">
    <source>
        <dbReference type="ARBA" id="ARBA00022679"/>
    </source>
</evidence>
<dbReference type="SUPFAM" id="SSF50249">
    <property type="entry name" value="Nucleic acid-binding proteins"/>
    <property type="match status" value="1"/>
</dbReference>
<dbReference type="Pfam" id="PF08541">
    <property type="entry name" value="ACP_syn_III_C"/>
    <property type="match status" value="1"/>
</dbReference>
<dbReference type="Gene3D" id="3.40.47.10">
    <property type="match status" value="2"/>
</dbReference>
<evidence type="ECO:0000259" key="2">
    <source>
        <dbReference type="Pfam" id="PF08541"/>
    </source>
</evidence>
<dbReference type="InterPro" id="IPR016039">
    <property type="entry name" value="Thiolase-like"/>
</dbReference>
<organism evidence="3 4">
    <name type="scientific">Rhizorhabdus wittichii</name>
    <dbReference type="NCBI Taxonomy" id="160791"/>
    <lineage>
        <taxon>Bacteria</taxon>
        <taxon>Pseudomonadati</taxon>
        <taxon>Pseudomonadota</taxon>
        <taxon>Alphaproteobacteria</taxon>
        <taxon>Sphingomonadales</taxon>
        <taxon>Sphingomonadaceae</taxon>
        <taxon>Rhizorhabdus</taxon>
    </lineage>
</organism>
<sequence>MSDTGIISIAGYLPRRRLSRKAIVAANQWANPALASLGSGHRTICAHDEDSLTMAVEASRACLARATGFAPGLVQFASTTPPFADRAGSVLLTEALTLSPDIRCADAGGYLGCGAGALIDALDGGRPALTVASDKRAARIASVQELSFGHAAAAVATGAGDLIARFVAAHCLSIDFVDHYRSTGARTDYVLEERWVRDEGHMKIVPQAIAALLDKAGWAIGDVRHVAIAGVSRATLRLIARTCGIDEDRLVDPLDAECGNTGAAHALLMLCHALETAGPGEKILLLNVAQGAQGLLFETTEAIAERRAEGTVRAQLDAGLEDDNYLRFLSFGEQIEVDWGIRAERDNRTALSAFHRHRRTITGFVGGLCTACGTRQFPKGPCCVNPDCRSFDTLVDEPFQHKVGRVRSFTEDWLAISANPPLMYGNVGFDDGGVVMMEFTDFEPGRLGVATPVRSVFRIKDRDPKRLFHRYFWKAAPADMKGAG</sequence>
<evidence type="ECO:0000313" key="4">
    <source>
        <dbReference type="Proteomes" id="UP000664914"/>
    </source>
</evidence>
<feature type="domain" description="Beta-ketoacyl-[acyl-carrier-protein] synthase III C-terminal" evidence="2">
    <location>
        <begin position="213"/>
        <end position="292"/>
    </location>
</feature>
<dbReference type="Proteomes" id="UP000664914">
    <property type="component" value="Chromosome"/>
</dbReference>
<reference evidence="3" key="2">
    <citation type="submission" date="2021-04" db="EMBL/GenBank/DDBJ databases">
        <title>Isolation and genomic analysis of the ibuprofen-degrading bacterium Sphingomonas strain MPO218.</title>
        <authorList>
            <person name="Aulestia M."/>
            <person name="Flores A."/>
            <person name="Mangas E.L."/>
            <person name="Perez-Pulido A.J."/>
            <person name="Santero E."/>
            <person name="Camacho E.M."/>
        </authorList>
    </citation>
    <scope>NUCLEOTIDE SEQUENCE</scope>
    <source>
        <strain evidence="3">MPO218</strain>
    </source>
</reference>
<gene>
    <name evidence="3" type="ORF">HRJ34_24040</name>
</gene>
<name>A0A975D2C5_9SPHN</name>
<dbReference type="EMBL" id="CP059319">
    <property type="protein sequence ID" value="QTH21353.1"/>
    <property type="molecule type" value="Genomic_DNA"/>
</dbReference>
<accession>A0A975D2C5</accession>
<evidence type="ECO:0000313" key="3">
    <source>
        <dbReference type="EMBL" id="QTH21353.1"/>
    </source>
</evidence>
<dbReference type="GO" id="GO:0016746">
    <property type="term" value="F:acyltransferase activity"/>
    <property type="evidence" value="ECO:0007669"/>
    <property type="project" value="UniProtKB-KW"/>
</dbReference>
<dbReference type="SUPFAM" id="SSF53901">
    <property type="entry name" value="Thiolase-like"/>
    <property type="match status" value="2"/>
</dbReference>
<dbReference type="RefSeq" id="WP_208632662.1">
    <property type="nucleotide sequence ID" value="NZ_CP059319.1"/>
</dbReference>